<accession>A0A4R6S6Y2</accession>
<dbReference type="NCBIfam" id="NF033493">
    <property type="entry name" value="MetS_like_NSS"/>
    <property type="match status" value="1"/>
</dbReference>
<dbReference type="Proteomes" id="UP000295601">
    <property type="component" value="Unassembled WGS sequence"/>
</dbReference>
<name>A0A4R6S6Y2_9MICO</name>
<dbReference type="OrthoDB" id="6712920at2"/>
<dbReference type="EMBL" id="SNYA01000002">
    <property type="protein sequence ID" value="TDP94566.1"/>
    <property type="molecule type" value="Genomic_DNA"/>
</dbReference>
<keyword evidence="1" id="KW-0472">Membrane</keyword>
<feature type="transmembrane region" description="Helical" evidence="1">
    <location>
        <begin position="6"/>
        <end position="27"/>
    </location>
</feature>
<evidence type="ECO:0000313" key="2">
    <source>
        <dbReference type="EMBL" id="TDP94566.1"/>
    </source>
</evidence>
<evidence type="ECO:0000256" key="1">
    <source>
        <dbReference type="SAM" id="Phobius"/>
    </source>
</evidence>
<proteinExistence type="predicted"/>
<comment type="caution">
    <text evidence="2">The sequence shown here is derived from an EMBL/GenBank/DDBJ whole genome shotgun (WGS) entry which is preliminary data.</text>
</comment>
<keyword evidence="3" id="KW-1185">Reference proteome</keyword>
<evidence type="ECO:0008006" key="4">
    <source>
        <dbReference type="Google" id="ProtNLM"/>
    </source>
</evidence>
<protein>
    <recommendedName>
        <fullName evidence="4">Methionine/alanine importer small subunit</fullName>
    </recommendedName>
</protein>
<sequence>MTPIAITFLIFALAIIWGGLIASTVFLMRTPEVAEYPVGGEDDAFERLE</sequence>
<keyword evidence="1" id="KW-0812">Transmembrane</keyword>
<dbReference type="RefSeq" id="WP_133616167.1">
    <property type="nucleotide sequence ID" value="NZ_CP080492.1"/>
</dbReference>
<keyword evidence="1" id="KW-1133">Transmembrane helix</keyword>
<organism evidence="2 3">
    <name type="scientific">Leucobacter luti</name>
    <dbReference type="NCBI Taxonomy" id="340320"/>
    <lineage>
        <taxon>Bacteria</taxon>
        <taxon>Bacillati</taxon>
        <taxon>Actinomycetota</taxon>
        <taxon>Actinomycetes</taxon>
        <taxon>Micrococcales</taxon>
        <taxon>Microbacteriaceae</taxon>
        <taxon>Leucobacter</taxon>
    </lineage>
</organism>
<dbReference type="AlphaFoldDB" id="A0A4R6S6Y2"/>
<gene>
    <name evidence="2" type="ORF">EDF62_0986</name>
</gene>
<evidence type="ECO:0000313" key="3">
    <source>
        <dbReference type="Proteomes" id="UP000295601"/>
    </source>
</evidence>
<reference evidence="2 3" key="1">
    <citation type="submission" date="2019-03" db="EMBL/GenBank/DDBJ databases">
        <title>Genomic analyses of the natural microbiome of Caenorhabditis elegans.</title>
        <authorList>
            <person name="Samuel B."/>
        </authorList>
    </citation>
    <scope>NUCLEOTIDE SEQUENCE [LARGE SCALE GENOMIC DNA]</scope>
    <source>
        <strain evidence="2 3">JUb18</strain>
    </source>
</reference>